<dbReference type="AlphaFoldDB" id="A0A3G9G4N8"/>
<gene>
    <name evidence="2" type="ORF">EM6_2329</name>
</gene>
<organism evidence="2 3">
    <name type="scientific">Asticcacaulis excentricus</name>
    <dbReference type="NCBI Taxonomy" id="78587"/>
    <lineage>
        <taxon>Bacteria</taxon>
        <taxon>Pseudomonadati</taxon>
        <taxon>Pseudomonadota</taxon>
        <taxon>Alphaproteobacteria</taxon>
        <taxon>Caulobacterales</taxon>
        <taxon>Caulobacteraceae</taxon>
        <taxon>Asticcacaulis</taxon>
    </lineage>
</organism>
<dbReference type="EMBL" id="AP018828">
    <property type="protein sequence ID" value="BBF81727.1"/>
    <property type="molecule type" value="Genomic_DNA"/>
</dbReference>
<reference evidence="3" key="1">
    <citation type="journal article" date="2017" name="Biotechnol. Biofuels">
        <title>Evaluation of environmental bacterial communities as a factor affecting the growth of duckweed Lemna minor.</title>
        <authorList>
            <person name="Ishizawa H."/>
            <person name="Kuroda M."/>
            <person name="Morikawa M."/>
            <person name="Ike M."/>
        </authorList>
    </citation>
    <scope>NUCLEOTIDE SEQUENCE [LARGE SCALE GENOMIC DNA]</scope>
    <source>
        <strain evidence="3">M6</strain>
    </source>
</reference>
<evidence type="ECO:0000313" key="2">
    <source>
        <dbReference type="EMBL" id="BBF81727.1"/>
    </source>
</evidence>
<evidence type="ECO:0000256" key="1">
    <source>
        <dbReference type="SAM" id="MobiDB-lite"/>
    </source>
</evidence>
<dbReference type="RefSeq" id="WP_126423251.1">
    <property type="nucleotide sequence ID" value="NZ_AP018828.1"/>
</dbReference>
<feature type="compositionally biased region" description="Basic and acidic residues" evidence="1">
    <location>
        <begin position="7"/>
        <end position="22"/>
    </location>
</feature>
<protein>
    <submittedName>
        <fullName evidence="2">Uncharacterized protein</fullName>
    </submittedName>
</protein>
<name>A0A3G9G4N8_9CAUL</name>
<proteinExistence type="predicted"/>
<dbReference type="OrthoDB" id="7173823at2"/>
<dbReference type="Proteomes" id="UP000278756">
    <property type="component" value="Chromosome 2"/>
</dbReference>
<evidence type="ECO:0000313" key="3">
    <source>
        <dbReference type="Proteomes" id="UP000278756"/>
    </source>
</evidence>
<feature type="region of interest" description="Disordered" evidence="1">
    <location>
        <begin position="1"/>
        <end position="68"/>
    </location>
</feature>
<feature type="compositionally biased region" description="Basic residues" evidence="1">
    <location>
        <begin position="53"/>
        <end position="68"/>
    </location>
</feature>
<reference evidence="3" key="2">
    <citation type="journal article" date="2017" name="Plant Physiol. Biochem.">
        <title>Differential oxidative and antioxidative response of duckweed Lemna minor toward plant growth promoting/inhibiting bacteria.</title>
        <authorList>
            <person name="Ishizawa H."/>
            <person name="Kuroda M."/>
            <person name="Morikawa M."/>
            <person name="Ike M."/>
        </authorList>
    </citation>
    <scope>NUCLEOTIDE SEQUENCE [LARGE SCALE GENOMIC DNA]</scope>
    <source>
        <strain evidence="3">M6</strain>
    </source>
</reference>
<accession>A0A3G9G4N8</accession>
<sequence>MTHHRSPTPEEISHTAEEKGHNSDPFPPEGTTDEHLLSKDSQGPIREDERVKATRKALRRIRKPQSHL</sequence>